<dbReference type="AlphaFoldDB" id="A0A024TZV3"/>
<dbReference type="VEuPathDB" id="FungiDB:H310_08196"/>
<name>A0A024TZV3_9STRA</name>
<evidence type="ECO:0000313" key="2">
    <source>
        <dbReference type="EMBL" id="ETV99533.1"/>
    </source>
</evidence>
<gene>
    <name evidence="2" type="ORF">H310_08196</name>
</gene>
<dbReference type="GeneID" id="20085246"/>
<organism evidence="2">
    <name type="scientific">Aphanomyces invadans</name>
    <dbReference type="NCBI Taxonomy" id="157072"/>
    <lineage>
        <taxon>Eukaryota</taxon>
        <taxon>Sar</taxon>
        <taxon>Stramenopiles</taxon>
        <taxon>Oomycota</taxon>
        <taxon>Saprolegniomycetes</taxon>
        <taxon>Saprolegniales</taxon>
        <taxon>Verrucalvaceae</taxon>
        <taxon>Aphanomyces</taxon>
    </lineage>
</organism>
<dbReference type="OrthoDB" id="69694at2759"/>
<accession>A0A024TZV3</accession>
<reference evidence="2" key="1">
    <citation type="submission" date="2013-12" db="EMBL/GenBank/DDBJ databases">
        <title>The Genome Sequence of Aphanomyces invadans NJM9701.</title>
        <authorList>
            <consortium name="The Broad Institute Genomics Platform"/>
            <person name="Russ C."/>
            <person name="Tyler B."/>
            <person name="van West P."/>
            <person name="Dieguez-Uribeondo J."/>
            <person name="Young S.K."/>
            <person name="Zeng Q."/>
            <person name="Gargeya S."/>
            <person name="Fitzgerald M."/>
            <person name="Abouelleil A."/>
            <person name="Alvarado L."/>
            <person name="Chapman S.B."/>
            <person name="Gainer-Dewar J."/>
            <person name="Goldberg J."/>
            <person name="Griggs A."/>
            <person name="Gujja S."/>
            <person name="Hansen M."/>
            <person name="Howarth C."/>
            <person name="Imamovic A."/>
            <person name="Ireland A."/>
            <person name="Larimer J."/>
            <person name="McCowan C."/>
            <person name="Murphy C."/>
            <person name="Pearson M."/>
            <person name="Poon T.W."/>
            <person name="Priest M."/>
            <person name="Roberts A."/>
            <person name="Saif S."/>
            <person name="Shea T."/>
            <person name="Sykes S."/>
            <person name="Wortman J."/>
            <person name="Nusbaum C."/>
            <person name="Birren B."/>
        </authorList>
    </citation>
    <scope>NUCLEOTIDE SEQUENCE [LARGE SCALE GENOMIC DNA]</scope>
    <source>
        <strain evidence="2">NJM9701</strain>
    </source>
</reference>
<protein>
    <recommendedName>
        <fullName evidence="3">BZIP domain-containing protein</fullName>
    </recommendedName>
</protein>
<dbReference type="EMBL" id="KI913967">
    <property type="protein sequence ID" value="ETV99533.1"/>
    <property type="molecule type" value="Genomic_DNA"/>
</dbReference>
<sequence length="272" mass="30844">MGQPHLVTFTDRSQRHMQSATAMSIADRMEARRAKRRNRSKISQRKYRANQKASNTQLVEDVRALEMNNLRLEARLSVLHERQGVSQCIAAVSQYLHLFEFGYSRARPDVDLAAQQEAFVYNFAVSNIDFNGKVGVQAILDQWATYDALFESVRIECLSIHVLTVDEHTIVLETDLFMHVLVTNVAVQVLFPRLARCPDLVAKMVDSKLKLPLRIIFTHNANSHRVARIQATASVAVALVEHFKSTEEASEALRDALLDDNLLLDLQNIPRP</sequence>
<evidence type="ECO:0008006" key="3">
    <source>
        <dbReference type="Google" id="ProtNLM"/>
    </source>
</evidence>
<keyword evidence="1" id="KW-0175">Coiled coil</keyword>
<evidence type="ECO:0000256" key="1">
    <source>
        <dbReference type="SAM" id="Coils"/>
    </source>
</evidence>
<proteinExistence type="predicted"/>
<feature type="coiled-coil region" evidence="1">
    <location>
        <begin position="55"/>
        <end position="82"/>
    </location>
</feature>
<dbReference type="RefSeq" id="XP_008872089.1">
    <property type="nucleotide sequence ID" value="XM_008873867.1"/>
</dbReference>